<keyword evidence="4" id="KW-1185">Reference proteome</keyword>
<evidence type="ECO:0000256" key="2">
    <source>
        <dbReference type="SAM" id="SignalP"/>
    </source>
</evidence>
<sequence>MMNAISFTGTLAFLALASLTYGAERKKWALLIAGSAGYGNYKHQADVCHAYQITHKNGIHDEQIVVMMYDDITNNDYNPVQVEQFLANGTTVYNNKKQDRRTYPGNGVPTDMAGLLSLKRLAASSHPRHVTKRTEIKTDFQAQMRLKDHTNQVMTDIAQRVYTSMDISWTLNSRSETGTATNAQWTDCLSFAPALLQTPTITS</sequence>
<dbReference type="GO" id="GO:0005773">
    <property type="term" value="C:vacuole"/>
    <property type="evidence" value="ECO:0007669"/>
    <property type="project" value="GOC"/>
</dbReference>
<keyword evidence="2" id="KW-0732">Signal</keyword>
<name>A0A3S1BBD1_ELYCH</name>
<dbReference type="PANTHER" id="PTHR12000:SF42">
    <property type="entry name" value="LEGUMAIN"/>
    <property type="match status" value="1"/>
</dbReference>
<dbReference type="GO" id="GO:0004197">
    <property type="term" value="F:cysteine-type endopeptidase activity"/>
    <property type="evidence" value="ECO:0007669"/>
    <property type="project" value="TreeGrafter"/>
</dbReference>
<dbReference type="PANTHER" id="PTHR12000">
    <property type="entry name" value="HEMOGLOBINASE FAMILY MEMBER"/>
    <property type="match status" value="1"/>
</dbReference>
<evidence type="ECO:0000313" key="3">
    <source>
        <dbReference type="EMBL" id="RUS76623.1"/>
    </source>
</evidence>
<dbReference type="GO" id="GO:0006624">
    <property type="term" value="P:vacuolar protein processing"/>
    <property type="evidence" value="ECO:0007669"/>
    <property type="project" value="TreeGrafter"/>
</dbReference>
<dbReference type="InterPro" id="IPR001096">
    <property type="entry name" value="Peptidase_C13"/>
</dbReference>
<accession>A0A3S1BBD1</accession>
<dbReference type="GO" id="GO:0051603">
    <property type="term" value="P:proteolysis involved in protein catabolic process"/>
    <property type="evidence" value="ECO:0007669"/>
    <property type="project" value="TreeGrafter"/>
</dbReference>
<comment type="caution">
    <text evidence="3">The sequence shown here is derived from an EMBL/GenBank/DDBJ whole genome shotgun (WGS) entry which is preliminary data.</text>
</comment>
<organism evidence="3 4">
    <name type="scientific">Elysia chlorotica</name>
    <name type="common">Eastern emerald elysia</name>
    <name type="synonym">Sea slug</name>
    <dbReference type="NCBI Taxonomy" id="188477"/>
    <lineage>
        <taxon>Eukaryota</taxon>
        <taxon>Metazoa</taxon>
        <taxon>Spiralia</taxon>
        <taxon>Lophotrochozoa</taxon>
        <taxon>Mollusca</taxon>
        <taxon>Gastropoda</taxon>
        <taxon>Heterobranchia</taxon>
        <taxon>Euthyneura</taxon>
        <taxon>Panpulmonata</taxon>
        <taxon>Sacoglossa</taxon>
        <taxon>Placobranchoidea</taxon>
        <taxon>Plakobranchidae</taxon>
        <taxon>Elysia</taxon>
    </lineage>
</organism>
<comment type="similarity">
    <text evidence="1">Belongs to the peptidase C13 family.</text>
</comment>
<dbReference type="Gene3D" id="3.40.50.1460">
    <property type="match status" value="1"/>
</dbReference>
<proteinExistence type="inferred from homology"/>
<dbReference type="Pfam" id="PF01650">
    <property type="entry name" value="Peptidase_C13"/>
    <property type="match status" value="1"/>
</dbReference>
<evidence type="ECO:0000313" key="4">
    <source>
        <dbReference type="Proteomes" id="UP000271974"/>
    </source>
</evidence>
<evidence type="ECO:0008006" key="5">
    <source>
        <dbReference type="Google" id="ProtNLM"/>
    </source>
</evidence>
<gene>
    <name evidence="3" type="ORF">EGW08_015599</name>
</gene>
<protein>
    <recommendedName>
        <fullName evidence="5">Legumain</fullName>
    </recommendedName>
</protein>
<feature type="signal peptide" evidence="2">
    <location>
        <begin position="1"/>
        <end position="22"/>
    </location>
</feature>
<dbReference type="OrthoDB" id="9973749at2759"/>
<dbReference type="Proteomes" id="UP000271974">
    <property type="component" value="Unassembled WGS sequence"/>
</dbReference>
<dbReference type="PRINTS" id="PR00776">
    <property type="entry name" value="HEMOGLOBNASE"/>
</dbReference>
<feature type="chain" id="PRO_5018637363" description="Legumain" evidence="2">
    <location>
        <begin position="23"/>
        <end position="203"/>
    </location>
</feature>
<dbReference type="STRING" id="188477.A0A3S1BBD1"/>
<dbReference type="AlphaFoldDB" id="A0A3S1BBD1"/>
<reference evidence="3 4" key="1">
    <citation type="submission" date="2019-01" db="EMBL/GenBank/DDBJ databases">
        <title>A draft genome assembly of the solar-powered sea slug Elysia chlorotica.</title>
        <authorList>
            <person name="Cai H."/>
            <person name="Li Q."/>
            <person name="Fang X."/>
            <person name="Li J."/>
            <person name="Curtis N.E."/>
            <person name="Altenburger A."/>
            <person name="Shibata T."/>
            <person name="Feng M."/>
            <person name="Maeda T."/>
            <person name="Schwartz J.A."/>
            <person name="Shigenobu S."/>
            <person name="Lundholm N."/>
            <person name="Nishiyama T."/>
            <person name="Yang H."/>
            <person name="Hasebe M."/>
            <person name="Li S."/>
            <person name="Pierce S.K."/>
            <person name="Wang J."/>
        </authorList>
    </citation>
    <scope>NUCLEOTIDE SEQUENCE [LARGE SCALE GENOMIC DNA]</scope>
    <source>
        <strain evidence="3">EC2010</strain>
        <tissue evidence="3">Whole organism of an adult</tissue>
    </source>
</reference>
<dbReference type="EMBL" id="RQTK01000648">
    <property type="protein sequence ID" value="RUS76623.1"/>
    <property type="molecule type" value="Genomic_DNA"/>
</dbReference>
<evidence type="ECO:0000256" key="1">
    <source>
        <dbReference type="ARBA" id="ARBA00009941"/>
    </source>
</evidence>